<dbReference type="PANTHER" id="PTHR11709:SF488">
    <property type="entry name" value="LACCASE-RELATED"/>
    <property type="match status" value="1"/>
</dbReference>
<feature type="domain" description="Plastocyanin-like" evidence="9">
    <location>
        <begin position="472"/>
        <end position="589"/>
    </location>
</feature>
<dbReference type="OrthoDB" id="2121828at2759"/>
<keyword evidence="12" id="KW-1185">Reference proteome</keyword>
<keyword evidence="4" id="KW-0560">Oxidoreductase</keyword>
<gene>
    <name evidence="11" type="ORF">N7498_007267</name>
</gene>
<evidence type="ECO:0000259" key="10">
    <source>
        <dbReference type="Pfam" id="PF07732"/>
    </source>
</evidence>
<dbReference type="RefSeq" id="XP_058306578.1">
    <property type="nucleotide sequence ID" value="XM_058454329.1"/>
</dbReference>
<evidence type="ECO:0000256" key="5">
    <source>
        <dbReference type="ARBA" id="ARBA00023008"/>
    </source>
</evidence>
<feature type="signal peptide" evidence="7">
    <location>
        <begin position="1"/>
        <end position="21"/>
    </location>
</feature>
<organism evidence="11 12">
    <name type="scientific">Penicillium cinerascens</name>
    <dbReference type="NCBI Taxonomy" id="70096"/>
    <lineage>
        <taxon>Eukaryota</taxon>
        <taxon>Fungi</taxon>
        <taxon>Dikarya</taxon>
        <taxon>Ascomycota</taxon>
        <taxon>Pezizomycotina</taxon>
        <taxon>Eurotiomycetes</taxon>
        <taxon>Eurotiomycetidae</taxon>
        <taxon>Eurotiales</taxon>
        <taxon>Aspergillaceae</taxon>
        <taxon>Penicillium</taxon>
    </lineage>
</organism>
<keyword evidence="3 7" id="KW-0732">Signal</keyword>
<dbReference type="InterPro" id="IPR008972">
    <property type="entry name" value="Cupredoxin"/>
</dbReference>
<evidence type="ECO:0000256" key="3">
    <source>
        <dbReference type="ARBA" id="ARBA00022729"/>
    </source>
</evidence>
<keyword evidence="2" id="KW-0479">Metal-binding</keyword>
<proteinExistence type="inferred from homology"/>
<dbReference type="CDD" id="cd13876">
    <property type="entry name" value="CuRO_2_Abr2_like"/>
    <property type="match status" value="1"/>
</dbReference>
<evidence type="ECO:0000256" key="6">
    <source>
        <dbReference type="ARBA" id="ARBA00023180"/>
    </source>
</evidence>
<evidence type="ECO:0000256" key="4">
    <source>
        <dbReference type="ARBA" id="ARBA00023002"/>
    </source>
</evidence>
<comment type="similarity">
    <text evidence="1">Belongs to the multicopper oxidase family.</text>
</comment>
<dbReference type="EMBL" id="JAPQKR010000014">
    <property type="protein sequence ID" value="KAJ5198150.1"/>
    <property type="molecule type" value="Genomic_DNA"/>
</dbReference>
<keyword evidence="5" id="KW-0186">Copper</keyword>
<dbReference type="Gene3D" id="2.60.40.420">
    <property type="entry name" value="Cupredoxins - blue copper proteins"/>
    <property type="match status" value="3"/>
</dbReference>
<dbReference type="Pfam" id="PF00394">
    <property type="entry name" value="Cu-oxidase"/>
    <property type="match status" value="1"/>
</dbReference>
<accession>A0A9W9JNH0</accession>
<feature type="domain" description="Plastocyanin-like" evidence="8">
    <location>
        <begin position="181"/>
        <end position="379"/>
    </location>
</feature>
<dbReference type="FunFam" id="2.60.40.420:FF:000061">
    <property type="entry name" value="Laccase TilA"/>
    <property type="match status" value="1"/>
</dbReference>
<protein>
    <submittedName>
        <fullName evidence="11">Uncharacterized protein</fullName>
    </submittedName>
</protein>
<reference evidence="11" key="2">
    <citation type="journal article" date="2023" name="IMA Fungus">
        <title>Comparative genomic study of the Penicillium genus elucidates a diverse pangenome and 15 lateral gene transfer events.</title>
        <authorList>
            <person name="Petersen C."/>
            <person name="Sorensen T."/>
            <person name="Nielsen M.R."/>
            <person name="Sondergaard T.E."/>
            <person name="Sorensen J.L."/>
            <person name="Fitzpatrick D.A."/>
            <person name="Frisvad J.C."/>
            <person name="Nielsen K.L."/>
        </authorList>
    </citation>
    <scope>NUCLEOTIDE SEQUENCE</scope>
    <source>
        <strain evidence="11">IBT 15544</strain>
    </source>
</reference>
<evidence type="ECO:0000256" key="1">
    <source>
        <dbReference type="ARBA" id="ARBA00010609"/>
    </source>
</evidence>
<dbReference type="InterPro" id="IPR001117">
    <property type="entry name" value="Cu-oxidase_2nd"/>
</dbReference>
<dbReference type="CDD" id="cd13850">
    <property type="entry name" value="CuRO_1_Abr2_like"/>
    <property type="match status" value="1"/>
</dbReference>
<evidence type="ECO:0000259" key="8">
    <source>
        <dbReference type="Pfam" id="PF00394"/>
    </source>
</evidence>
<dbReference type="InterPro" id="IPR045087">
    <property type="entry name" value="Cu-oxidase_fam"/>
</dbReference>
<dbReference type="CDD" id="cd13898">
    <property type="entry name" value="CuRO_3_Abr2_like"/>
    <property type="match status" value="1"/>
</dbReference>
<dbReference type="GeneID" id="83181630"/>
<dbReference type="PANTHER" id="PTHR11709">
    <property type="entry name" value="MULTI-COPPER OXIDASE"/>
    <property type="match status" value="1"/>
</dbReference>
<dbReference type="Proteomes" id="UP001150904">
    <property type="component" value="Unassembled WGS sequence"/>
</dbReference>
<keyword evidence="6" id="KW-0325">Glycoprotein</keyword>
<dbReference type="GO" id="GO:0005507">
    <property type="term" value="F:copper ion binding"/>
    <property type="evidence" value="ECO:0007669"/>
    <property type="project" value="InterPro"/>
</dbReference>
<dbReference type="GO" id="GO:0042440">
    <property type="term" value="P:pigment metabolic process"/>
    <property type="evidence" value="ECO:0007669"/>
    <property type="project" value="UniProtKB-ARBA"/>
</dbReference>
<dbReference type="GO" id="GO:0052716">
    <property type="term" value="F:hydroquinone:oxygen oxidoreductase activity"/>
    <property type="evidence" value="ECO:0007669"/>
    <property type="project" value="UniProtKB-ARBA"/>
</dbReference>
<reference evidence="11" key="1">
    <citation type="submission" date="2022-12" db="EMBL/GenBank/DDBJ databases">
        <authorList>
            <person name="Petersen C."/>
        </authorList>
    </citation>
    <scope>NUCLEOTIDE SEQUENCE</scope>
    <source>
        <strain evidence="11">IBT 15544</strain>
    </source>
</reference>
<dbReference type="PROSITE" id="PS00079">
    <property type="entry name" value="MULTICOPPER_OXIDASE1"/>
    <property type="match status" value="1"/>
</dbReference>
<dbReference type="InterPro" id="IPR033138">
    <property type="entry name" value="Cu_oxidase_CS"/>
</dbReference>
<dbReference type="Pfam" id="PF07732">
    <property type="entry name" value="Cu-oxidase_3"/>
    <property type="match status" value="1"/>
</dbReference>
<evidence type="ECO:0000313" key="11">
    <source>
        <dbReference type="EMBL" id="KAJ5198150.1"/>
    </source>
</evidence>
<dbReference type="InterPro" id="IPR011707">
    <property type="entry name" value="Cu-oxidase-like_N"/>
</dbReference>
<feature type="chain" id="PRO_5040836757" evidence="7">
    <location>
        <begin position="22"/>
        <end position="614"/>
    </location>
</feature>
<dbReference type="Pfam" id="PF07731">
    <property type="entry name" value="Cu-oxidase_2"/>
    <property type="match status" value="1"/>
</dbReference>
<evidence type="ECO:0000259" key="9">
    <source>
        <dbReference type="Pfam" id="PF07731"/>
    </source>
</evidence>
<sequence>MKLFCQFGALAFLCLAQWAQGRILPTDSANTVRFEINLTWEDWHDAPGAPRKMIFTNGQIPGPELRLKQGDNVEFYVSNNLPYATTVHFHGIDQIGTPWSDGVPGLSQKPIPAGGNFLYKWVATQYGSYFYHAHTRGQIEDGLYGPIYISPDNSVQKSFHLITKNTTELRQMERAEKRTSPVMLSDWRQLTSEELWNAEKASGRDAFCSNALMINGKGSINCLSRNALNEYTTAAQKIVLGKQTLTDIGCLPPSNTVAEGTYAHNLSAIPPTVFFGCKSHQGPSEVFTVDPIHGYVSYDLISSAGVATLMFSIDEHKMIVYAVEGQYVEPVEVDAITLTNGNRYSVMVKLDKPLGDYSVRLVNYGVNQILNTTATFRYETHHAPCPKMKNGPSKPSISITGSNTTAETVILDESTIIPYPSSSPSHHVAQTLVLRIGHYHTSYRWTLGNSSYALSLEQARPLLFYPNSSVAHSDLTVHTKNNTWVDFIFYVYEPLQPPHPIHKHSNKYYVIGQGQGVWNYTSVAEAMEHIPESFNLKNPQYRDTFATPPAATGPTWMAIRYHVINPGAFLMHCHIQVHLSGGMAVALLDGVDKWPIIPEEYRLAESMAENNDTK</sequence>
<feature type="domain" description="Plastocyanin-like" evidence="10">
    <location>
        <begin position="39"/>
        <end position="153"/>
    </location>
</feature>
<dbReference type="PROSITE" id="PS00080">
    <property type="entry name" value="MULTICOPPER_OXIDASE2"/>
    <property type="match status" value="1"/>
</dbReference>
<evidence type="ECO:0000256" key="2">
    <source>
        <dbReference type="ARBA" id="ARBA00022723"/>
    </source>
</evidence>
<evidence type="ECO:0000256" key="7">
    <source>
        <dbReference type="SAM" id="SignalP"/>
    </source>
</evidence>
<dbReference type="InterPro" id="IPR002355">
    <property type="entry name" value="Cu_oxidase_Cu_BS"/>
</dbReference>
<dbReference type="AlphaFoldDB" id="A0A9W9JNH0"/>
<comment type="caution">
    <text evidence="11">The sequence shown here is derived from an EMBL/GenBank/DDBJ whole genome shotgun (WGS) entry which is preliminary data.</text>
</comment>
<dbReference type="InterPro" id="IPR011706">
    <property type="entry name" value="Cu-oxidase_C"/>
</dbReference>
<name>A0A9W9JNH0_9EURO</name>
<dbReference type="SUPFAM" id="SSF49503">
    <property type="entry name" value="Cupredoxins"/>
    <property type="match status" value="3"/>
</dbReference>
<evidence type="ECO:0000313" key="12">
    <source>
        <dbReference type="Proteomes" id="UP001150904"/>
    </source>
</evidence>
<dbReference type="FunFam" id="2.60.40.420:FF:000036">
    <property type="entry name" value="L-ascorbate oxidase"/>
    <property type="match status" value="1"/>
</dbReference>